<dbReference type="InterPro" id="IPR013798">
    <property type="entry name" value="Indole-3-glycerol_P_synth_dom"/>
</dbReference>
<protein>
    <recommendedName>
        <fullName evidence="8">Indole-3-glycerol phosphate synthase</fullName>
        <shortName evidence="8">IGPS</shortName>
        <ecNumber evidence="8">4.1.1.48</ecNumber>
    </recommendedName>
</protein>
<dbReference type="PROSITE" id="PS00614">
    <property type="entry name" value="IGPS"/>
    <property type="match status" value="1"/>
</dbReference>
<evidence type="ECO:0000256" key="1">
    <source>
        <dbReference type="ARBA" id="ARBA00001633"/>
    </source>
</evidence>
<dbReference type="Proteomes" id="UP000504724">
    <property type="component" value="Chromosome"/>
</dbReference>
<sequence>MSTPTILKKIIFRKMEEIQEGCDKIPLREMKQKALMMTTSPTKGFADALQAKLDEGKSAVIAEIKKASPSKGVLRDPFDPVEIAKSYAANGAACLSVLTDRDFFQGSNEYLQQVRAAVDLPIIRKDFIIDDYQVYEARVIGADCILLIAAAIGDAQMYELTETALQLGLDVLIEVHNEEELDRALRLPLPMIGINNRDLHSFDVSLQTTLNMLDKIPDDRIVVTESGIHSPEDVALMREHHVNTFLVGEAFMRAENPGEKLAELFK</sequence>
<evidence type="ECO:0000256" key="8">
    <source>
        <dbReference type="HAMAP-Rule" id="MF_00134"/>
    </source>
</evidence>
<evidence type="ECO:0000256" key="4">
    <source>
        <dbReference type="ARBA" id="ARBA00022793"/>
    </source>
</evidence>
<dbReference type="RefSeq" id="WP_173286331.1">
    <property type="nucleotide sequence ID" value="NZ_CP054020.1"/>
</dbReference>
<comment type="pathway">
    <text evidence="2 8">Amino-acid biosynthesis; L-tryptophan biosynthesis; L-tryptophan from chorismate: step 4/5.</text>
</comment>
<keyword evidence="4 8" id="KW-0210">Decarboxylase</keyword>
<evidence type="ECO:0000313" key="10">
    <source>
        <dbReference type="EMBL" id="QKI89986.1"/>
    </source>
</evidence>
<dbReference type="UniPathway" id="UPA00035">
    <property type="reaction ID" value="UER00043"/>
</dbReference>
<name>A0A7D4TBZ8_9GAMM</name>
<dbReference type="SUPFAM" id="SSF51366">
    <property type="entry name" value="Ribulose-phoshate binding barrel"/>
    <property type="match status" value="1"/>
</dbReference>
<dbReference type="PANTHER" id="PTHR22854:SF2">
    <property type="entry name" value="INDOLE-3-GLYCEROL-PHOSPHATE SYNTHASE"/>
    <property type="match status" value="1"/>
</dbReference>
<evidence type="ECO:0000256" key="3">
    <source>
        <dbReference type="ARBA" id="ARBA00022605"/>
    </source>
</evidence>
<evidence type="ECO:0000256" key="5">
    <source>
        <dbReference type="ARBA" id="ARBA00022822"/>
    </source>
</evidence>
<dbReference type="PANTHER" id="PTHR22854">
    <property type="entry name" value="TRYPTOPHAN BIOSYNTHESIS PROTEIN"/>
    <property type="match status" value="1"/>
</dbReference>
<dbReference type="FunFam" id="3.20.20.70:FF:000024">
    <property type="entry name" value="Indole-3-glycerol phosphate synthase"/>
    <property type="match status" value="1"/>
</dbReference>
<dbReference type="Pfam" id="PF00218">
    <property type="entry name" value="IGPS"/>
    <property type="match status" value="1"/>
</dbReference>
<dbReference type="EMBL" id="CP054020">
    <property type="protein sequence ID" value="QKI89986.1"/>
    <property type="molecule type" value="Genomic_DNA"/>
</dbReference>
<dbReference type="GO" id="GO:0004640">
    <property type="term" value="F:phosphoribosylanthranilate isomerase activity"/>
    <property type="evidence" value="ECO:0007669"/>
    <property type="project" value="TreeGrafter"/>
</dbReference>
<dbReference type="HAMAP" id="MF_00134_A">
    <property type="entry name" value="IGPS_A"/>
    <property type="match status" value="1"/>
</dbReference>
<dbReference type="InterPro" id="IPR013785">
    <property type="entry name" value="Aldolase_TIM"/>
</dbReference>
<dbReference type="InterPro" id="IPR045186">
    <property type="entry name" value="Indole-3-glycerol_P_synth"/>
</dbReference>
<dbReference type="HAMAP" id="MF_00134_B">
    <property type="entry name" value="IGPS_B"/>
    <property type="match status" value="1"/>
</dbReference>
<dbReference type="AlphaFoldDB" id="A0A7D4TBZ8"/>
<feature type="domain" description="Indole-3-glycerol phosphate synthase" evidence="9">
    <location>
        <begin position="7"/>
        <end position="264"/>
    </location>
</feature>
<evidence type="ECO:0000313" key="11">
    <source>
        <dbReference type="Proteomes" id="UP000504724"/>
    </source>
</evidence>
<dbReference type="GO" id="GO:0000162">
    <property type="term" value="P:L-tryptophan biosynthetic process"/>
    <property type="evidence" value="ECO:0007669"/>
    <property type="project" value="UniProtKB-UniRule"/>
</dbReference>
<evidence type="ECO:0000256" key="6">
    <source>
        <dbReference type="ARBA" id="ARBA00023141"/>
    </source>
</evidence>
<reference evidence="10 11" key="1">
    <citation type="submission" date="2020-05" db="EMBL/GenBank/DDBJ databases">
        <title>Thiomicrorhabdus sediminis sp.nov. and Thiomicrorhabdus xiamenensis sp.nov., novel sulfur-oxidizing bacteria isolated from coastal sediment.</title>
        <authorList>
            <person name="Liu X."/>
        </authorList>
    </citation>
    <scope>NUCLEOTIDE SEQUENCE [LARGE SCALE GENOMIC DNA]</scope>
    <source>
        <strain evidence="10 11">G2</strain>
    </source>
</reference>
<organism evidence="10 11">
    <name type="scientific">Thiomicrorhabdus xiamenensis</name>
    <dbReference type="NCBI Taxonomy" id="2739063"/>
    <lineage>
        <taxon>Bacteria</taxon>
        <taxon>Pseudomonadati</taxon>
        <taxon>Pseudomonadota</taxon>
        <taxon>Gammaproteobacteria</taxon>
        <taxon>Thiotrichales</taxon>
        <taxon>Piscirickettsiaceae</taxon>
        <taxon>Thiomicrorhabdus</taxon>
    </lineage>
</organism>
<proteinExistence type="inferred from homology"/>
<dbReference type="CDD" id="cd00331">
    <property type="entry name" value="IGPS"/>
    <property type="match status" value="1"/>
</dbReference>
<dbReference type="KEGG" id="txa:HQN79_10590"/>
<keyword evidence="6 8" id="KW-0057">Aromatic amino acid biosynthesis</keyword>
<keyword evidence="7 8" id="KW-0456">Lyase</keyword>
<gene>
    <name evidence="8 10" type="primary">trpC</name>
    <name evidence="10" type="ORF">HQN79_10590</name>
</gene>
<dbReference type="NCBIfam" id="NF001373">
    <property type="entry name" value="PRK00278.1-6"/>
    <property type="match status" value="1"/>
</dbReference>
<dbReference type="GO" id="GO:0004425">
    <property type="term" value="F:indole-3-glycerol-phosphate synthase activity"/>
    <property type="evidence" value="ECO:0007669"/>
    <property type="project" value="UniProtKB-UniRule"/>
</dbReference>
<dbReference type="InterPro" id="IPR011060">
    <property type="entry name" value="RibuloseP-bd_barrel"/>
</dbReference>
<evidence type="ECO:0000259" key="9">
    <source>
        <dbReference type="Pfam" id="PF00218"/>
    </source>
</evidence>
<evidence type="ECO:0000256" key="2">
    <source>
        <dbReference type="ARBA" id="ARBA00004696"/>
    </source>
</evidence>
<keyword evidence="3 8" id="KW-0028">Amino-acid biosynthesis</keyword>
<keyword evidence="5 8" id="KW-0822">Tryptophan biosynthesis</keyword>
<comment type="catalytic activity">
    <reaction evidence="1 8">
        <text>1-(2-carboxyphenylamino)-1-deoxy-D-ribulose 5-phosphate + H(+) = (1S,2R)-1-C-(indol-3-yl)glycerol 3-phosphate + CO2 + H2O</text>
        <dbReference type="Rhea" id="RHEA:23476"/>
        <dbReference type="ChEBI" id="CHEBI:15377"/>
        <dbReference type="ChEBI" id="CHEBI:15378"/>
        <dbReference type="ChEBI" id="CHEBI:16526"/>
        <dbReference type="ChEBI" id="CHEBI:58613"/>
        <dbReference type="ChEBI" id="CHEBI:58866"/>
        <dbReference type="EC" id="4.1.1.48"/>
    </reaction>
</comment>
<dbReference type="NCBIfam" id="NF001377">
    <property type="entry name" value="PRK00278.2-4"/>
    <property type="match status" value="1"/>
</dbReference>
<evidence type="ECO:0000256" key="7">
    <source>
        <dbReference type="ARBA" id="ARBA00023239"/>
    </source>
</evidence>
<dbReference type="InterPro" id="IPR001468">
    <property type="entry name" value="Indole-3-GlycerolPSynthase_CS"/>
</dbReference>
<dbReference type="Gene3D" id="3.20.20.70">
    <property type="entry name" value="Aldolase class I"/>
    <property type="match status" value="1"/>
</dbReference>
<keyword evidence="11" id="KW-1185">Reference proteome</keyword>
<accession>A0A7D4TBZ8</accession>
<comment type="similarity">
    <text evidence="8">Belongs to the TrpC family.</text>
</comment>
<dbReference type="EC" id="4.1.1.48" evidence="8"/>